<protein>
    <submittedName>
        <fullName evidence="1">Uncharacterized protein</fullName>
    </submittedName>
</protein>
<reference evidence="1" key="1">
    <citation type="submission" date="2021-02" db="EMBL/GenBank/DDBJ databases">
        <authorList>
            <consortium name="DOE Joint Genome Institute"/>
            <person name="Ahrendt S."/>
            <person name="Looney B.P."/>
            <person name="Miyauchi S."/>
            <person name="Morin E."/>
            <person name="Drula E."/>
            <person name="Courty P.E."/>
            <person name="Chicoki N."/>
            <person name="Fauchery L."/>
            <person name="Kohler A."/>
            <person name="Kuo A."/>
            <person name="Labutti K."/>
            <person name="Pangilinan J."/>
            <person name="Lipzen A."/>
            <person name="Riley R."/>
            <person name="Andreopoulos W."/>
            <person name="He G."/>
            <person name="Johnson J."/>
            <person name="Barry K.W."/>
            <person name="Grigoriev I.V."/>
            <person name="Nagy L."/>
            <person name="Hibbett D."/>
            <person name="Henrissat B."/>
            <person name="Matheny P.B."/>
            <person name="Labbe J."/>
            <person name="Martin F."/>
        </authorList>
    </citation>
    <scope>NUCLEOTIDE SEQUENCE</scope>
    <source>
        <strain evidence="1">EC-137</strain>
    </source>
</reference>
<comment type="caution">
    <text evidence="1">The sequence shown here is derived from an EMBL/GenBank/DDBJ whole genome shotgun (WGS) entry which is preliminary data.</text>
</comment>
<sequence length="658" mass="71534">MDPQGLLPELKDLLTALSYNNKDVSKLSAGSTSITTFIPVESTPLLSADPESQEPSGGEVLSIGDGAELSLVKEEDGYGVTSFSSPPSPGVLSRCRAVPYPSVSFADFVFSFVEIFAIPFGTNRLPAFPRDSTAKQQSDIDAIAAYVGSSTVSTLSPTSDSTSCRSAKGKHASIPVYPAAVTDDLPKDSHAVNRPVQLAVSTVSHGITPAPEASAITTLTCVDAASAPAFMNAPHLFSATPIGVAPDAQDCLTSASSARARLPTPLETPSPLSPKEPTTIIPTSHKRPSESTHSALPAKRRRASSPAKLSINAPSSATGSTLEKTSGLDIHPDFCYEDGSVIVTSGPRAFKLHKSRLEKASPYLSHIFKRPHAGKFDGLLVYDVSARWDDPDGLALVLREWEQPTILDQREAPPQEDLRTMYRASRALVFEDVINRSRRALEACWAAEWQRLSPQRLPGAYDTIRFAREMILPQLLPGAYYDICSANDEEFHRDISRFVTAAGLDQRTETLVDGIQRIWRARDRLRGYWMRFTGPTPAEYKSVCPHGSEKADEASANAKFKKWSVCLHKKRGDMPGLVEWFMCDPLRGMEAIKRDMSIRPRGSEQCASCNGAIDEGWKRRKTRVWEDFKDDLGYLLPGSSSSSSSASSSHLPPPPPSS</sequence>
<name>A0ACB8QBL2_9AGAM</name>
<evidence type="ECO:0000313" key="1">
    <source>
        <dbReference type="EMBL" id="KAI0028985.1"/>
    </source>
</evidence>
<dbReference type="EMBL" id="MU273707">
    <property type="protein sequence ID" value="KAI0028985.1"/>
    <property type="molecule type" value="Genomic_DNA"/>
</dbReference>
<evidence type="ECO:0000313" key="2">
    <source>
        <dbReference type="Proteomes" id="UP000814128"/>
    </source>
</evidence>
<proteinExistence type="predicted"/>
<reference evidence="1" key="2">
    <citation type="journal article" date="2022" name="New Phytol.">
        <title>Evolutionary transition to the ectomycorrhizal habit in the genomes of a hyperdiverse lineage of mushroom-forming fungi.</title>
        <authorList>
            <person name="Looney B."/>
            <person name="Miyauchi S."/>
            <person name="Morin E."/>
            <person name="Drula E."/>
            <person name="Courty P.E."/>
            <person name="Kohler A."/>
            <person name="Kuo A."/>
            <person name="LaButti K."/>
            <person name="Pangilinan J."/>
            <person name="Lipzen A."/>
            <person name="Riley R."/>
            <person name="Andreopoulos W."/>
            <person name="He G."/>
            <person name="Johnson J."/>
            <person name="Nolan M."/>
            <person name="Tritt A."/>
            <person name="Barry K.W."/>
            <person name="Grigoriev I.V."/>
            <person name="Nagy L.G."/>
            <person name="Hibbett D."/>
            <person name="Henrissat B."/>
            <person name="Matheny P.B."/>
            <person name="Labbe J."/>
            <person name="Martin F.M."/>
        </authorList>
    </citation>
    <scope>NUCLEOTIDE SEQUENCE</scope>
    <source>
        <strain evidence="1">EC-137</strain>
    </source>
</reference>
<keyword evidence="2" id="KW-1185">Reference proteome</keyword>
<gene>
    <name evidence="1" type="ORF">K488DRAFT_73335</name>
</gene>
<dbReference type="Proteomes" id="UP000814128">
    <property type="component" value="Unassembled WGS sequence"/>
</dbReference>
<accession>A0ACB8QBL2</accession>
<organism evidence="1 2">
    <name type="scientific">Vararia minispora EC-137</name>
    <dbReference type="NCBI Taxonomy" id="1314806"/>
    <lineage>
        <taxon>Eukaryota</taxon>
        <taxon>Fungi</taxon>
        <taxon>Dikarya</taxon>
        <taxon>Basidiomycota</taxon>
        <taxon>Agaricomycotina</taxon>
        <taxon>Agaricomycetes</taxon>
        <taxon>Russulales</taxon>
        <taxon>Lachnocladiaceae</taxon>
        <taxon>Vararia</taxon>
    </lineage>
</organism>